<evidence type="ECO:0000313" key="16">
    <source>
        <dbReference type="Proteomes" id="UP000281708"/>
    </source>
</evidence>
<comment type="caution">
    <text evidence="15">The sequence shown here is derived from an EMBL/GenBank/DDBJ whole genome shotgun (WGS) entry which is preliminary data.</text>
</comment>
<feature type="domain" description="Mur ligase N-terminal catalytic" evidence="12">
    <location>
        <begin position="31"/>
        <end position="72"/>
    </location>
</feature>
<evidence type="ECO:0000256" key="3">
    <source>
        <dbReference type="ARBA" id="ARBA00022618"/>
    </source>
</evidence>
<dbReference type="Proteomes" id="UP000281708">
    <property type="component" value="Unassembled WGS sequence"/>
</dbReference>
<dbReference type="GO" id="GO:0009252">
    <property type="term" value="P:peptidoglycan biosynthetic process"/>
    <property type="evidence" value="ECO:0007669"/>
    <property type="project" value="UniProtKB-UniRule"/>
</dbReference>
<evidence type="ECO:0000256" key="6">
    <source>
        <dbReference type="ARBA" id="ARBA00022960"/>
    </source>
</evidence>
<reference evidence="15 16" key="1">
    <citation type="submission" date="2018-10" db="EMBL/GenBank/DDBJ databases">
        <title>Marmoricola sp. 4Q3S-7 whole genome shotgun sequence.</title>
        <authorList>
            <person name="Li F."/>
        </authorList>
    </citation>
    <scope>NUCLEOTIDE SEQUENCE [LARGE SCALE GENOMIC DNA]</scope>
    <source>
        <strain evidence="15 16">4Q3S-7</strain>
    </source>
</reference>
<protein>
    <recommendedName>
        <fullName evidence="10 11">UDP-N-acetylmuramoyl-tripeptide--D-alanyl-D-alanine ligase</fullName>
        <ecNumber evidence="10 11">6.3.2.10</ecNumber>
    </recommendedName>
    <alternativeName>
        <fullName evidence="10">D-alanyl-D-alanine-adding enzyme</fullName>
    </alternativeName>
</protein>
<dbReference type="AlphaFoldDB" id="A0A3L8P310"/>
<keyword evidence="1 10" id="KW-0963">Cytoplasm</keyword>
<dbReference type="SUPFAM" id="SSF53623">
    <property type="entry name" value="MurD-like peptide ligases, catalytic domain"/>
    <property type="match status" value="1"/>
</dbReference>
<dbReference type="PANTHER" id="PTHR43024">
    <property type="entry name" value="UDP-N-ACETYLMURAMOYL-TRIPEPTIDE--D-ALANYL-D-ALANINE LIGASE"/>
    <property type="match status" value="1"/>
</dbReference>
<dbReference type="SUPFAM" id="SSF53244">
    <property type="entry name" value="MurD-like peptide ligases, peptide-binding domain"/>
    <property type="match status" value="1"/>
</dbReference>
<dbReference type="Pfam" id="PF01225">
    <property type="entry name" value="Mur_ligase"/>
    <property type="match status" value="1"/>
</dbReference>
<dbReference type="InterPro" id="IPR036565">
    <property type="entry name" value="Mur-like_cat_sf"/>
</dbReference>
<evidence type="ECO:0000256" key="7">
    <source>
        <dbReference type="ARBA" id="ARBA00022984"/>
    </source>
</evidence>
<dbReference type="HAMAP" id="MF_02019">
    <property type="entry name" value="MurF"/>
    <property type="match status" value="1"/>
</dbReference>
<dbReference type="Pfam" id="PF02875">
    <property type="entry name" value="Mur_ligase_C"/>
    <property type="match status" value="1"/>
</dbReference>
<evidence type="ECO:0000256" key="11">
    <source>
        <dbReference type="RuleBase" id="RU004136"/>
    </source>
</evidence>
<evidence type="ECO:0000256" key="5">
    <source>
        <dbReference type="ARBA" id="ARBA00022840"/>
    </source>
</evidence>
<dbReference type="OrthoDB" id="9800958at2"/>
<comment type="catalytic activity">
    <reaction evidence="10 11">
        <text>D-alanyl-D-alanine + UDP-N-acetyl-alpha-D-muramoyl-L-alanyl-gamma-D-glutamyl-meso-2,6-diaminopimelate + ATP = UDP-N-acetyl-alpha-D-muramoyl-L-alanyl-gamma-D-glutamyl-meso-2,6-diaminopimeloyl-D-alanyl-D-alanine + ADP + phosphate + H(+)</text>
        <dbReference type="Rhea" id="RHEA:28374"/>
        <dbReference type="ChEBI" id="CHEBI:15378"/>
        <dbReference type="ChEBI" id="CHEBI:30616"/>
        <dbReference type="ChEBI" id="CHEBI:43474"/>
        <dbReference type="ChEBI" id="CHEBI:57822"/>
        <dbReference type="ChEBI" id="CHEBI:61386"/>
        <dbReference type="ChEBI" id="CHEBI:83905"/>
        <dbReference type="ChEBI" id="CHEBI:456216"/>
        <dbReference type="EC" id="6.3.2.10"/>
    </reaction>
</comment>
<dbReference type="Gene3D" id="3.40.1390.10">
    <property type="entry name" value="MurE/MurF, N-terminal domain"/>
    <property type="match status" value="1"/>
</dbReference>
<dbReference type="GO" id="GO:0071555">
    <property type="term" value="P:cell wall organization"/>
    <property type="evidence" value="ECO:0007669"/>
    <property type="project" value="UniProtKB-KW"/>
</dbReference>
<keyword evidence="9 10" id="KW-0961">Cell wall biogenesis/degradation</keyword>
<dbReference type="EC" id="6.3.2.10" evidence="10 11"/>
<comment type="similarity">
    <text evidence="10">Belongs to the MurCDEF family. MurF subfamily.</text>
</comment>
<dbReference type="EMBL" id="RDBE01000007">
    <property type="protein sequence ID" value="RLV48959.1"/>
    <property type="molecule type" value="Genomic_DNA"/>
</dbReference>
<sequence length="460" mass="47424">MIGLRLAEIASIVGGRLEGDDVEVGGEAFLDSRSPVTGGLFVAFAGERVDGHDFAAAALAGGAAGVLGSRPVEGPTVVVDDVQRALGDLAREVLARRRAAGGLTVVALTGSQGKTSTKDLLARVLADAGPTVATYGSFNNEIGFPLTVLRVTDQTRFLVLEMGARGIGHLARLCAIARPDISVVLNVGRAHIGEFGSQDAIAQAKGELVEALDATGTAVLNADDPRVRAMASRSAGHVLTFGTAEDADVRFGDLHLDELGRARFVLTHGARHEEVALRLLGEHHATNAAAAATAALAAGLSLADVAASLRAVESLSKWRMQLLERADGLRVVNDAYNANPDSMRAALQTLAAIGRSTGARTVAVLGEMLELGDSAEVEHRAVGALVAELGIDRLVVVGEGAAAIADGAAAMSRTPLRTRDVHEATRIVGETVQAPDVVLVKASRGAALERVAEALMEGEA</sequence>
<feature type="domain" description="Mur ligase C-terminal" evidence="13">
    <location>
        <begin position="319"/>
        <end position="444"/>
    </location>
</feature>
<feature type="domain" description="Mur ligase central" evidence="14">
    <location>
        <begin position="109"/>
        <end position="295"/>
    </location>
</feature>
<comment type="subcellular location">
    <subcellularLocation>
        <location evidence="10 11">Cytoplasm</location>
    </subcellularLocation>
</comment>
<dbReference type="GO" id="GO:0008360">
    <property type="term" value="P:regulation of cell shape"/>
    <property type="evidence" value="ECO:0007669"/>
    <property type="project" value="UniProtKB-KW"/>
</dbReference>
<feature type="binding site" evidence="10">
    <location>
        <begin position="110"/>
        <end position="116"/>
    </location>
    <ligand>
        <name>ATP</name>
        <dbReference type="ChEBI" id="CHEBI:30616"/>
    </ligand>
</feature>
<dbReference type="InterPro" id="IPR000713">
    <property type="entry name" value="Mur_ligase_N"/>
</dbReference>
<dbReference type="GO" id="GO:0005737">
    <property type="term" value="C:cytoplasm"/>
    <property type="evidence" value="ECO:0007669"/>
    <property type="project" value="UniProtKB-SubCell"/>
</dbReference>
<keyword evidence="16" id="KW-1185">Reference proteome</keyword>
<evidence type="ECO:0000313" key="15">
    <source>
        <dbReference type="EMBL" id="RLV48959.1"/>
    </source>
</evidence>
<keyword evidence="5 10" id="KW-0067">ATP-binding</keyword>
<evidence type="ECO:0000256" key="9">
    <source>
        <dbReference type="ARBA" id="ARBA00023316"/>
    </source>
</evidence>
<evidence type="ECO:0000256" key="1">
    <source>
        <dbReference type="ARBA" id="ARBA00022490"/>
    </source>
</evidence>
<dbReference type="Gene3D" id="3.90.190.20">
    <property type="entry name" value="Mur ligase, C-terminal domain"/>
    <property type="match status" value="1"/>
</dbReference>
<dbReference type="NCBIfam" id="TIGR01143">
    <property type="entry name" value="murF"/>
    <property type="match status" value="1"/>
</dbReference>
<comment type="function">
    <text evidence="10 11">Involved in cell wall formation. Catalyzes the final step in the synthesis of UDP-N-acetylmuramoyl-pentapeptide, the precursor of murein.</text>
</comment>
<evidence type="ECO:0000259" key="14">
    <source>
        <dbReference type="Pfam" id="PF08245"/>
    </source>
</evidence>
<evidence type="ECO:0000256" key="4">
    <source>
        <dbReference type="ARBA" id="ARBA00022741"/>
    </source>
</evidence>
<dbReference type="Gene3D" id="3.40.1190.10">
    <property type="entry name" value="Mur-like, catalytic domain"/>
    <property type="match status" value="1"/>
</dbReference>
<dbReference type="InterPro" id="IPR036615">
    <property type="entry name" value="Mur_ligase_C_dom_sf"/>
</dbReference>
<organism evidence="15 16">
    <name type="scientific">Nocardioides mangrovicus</name>
    <dbReference type="NCBI Taxonomy" id="2478913"/>
    <lineage>
        <taxon>Bacteria</taxon>
        <taxon>Bacillati</taxon>
        <taxon>Actinomycetota</taxon>
        <taxon>Actinomycetes</taxon>
        <taxon>Propionibacteriales</taxon>
        <taxon>Nocardioidaceae</taxon>
        <taxon>Nocardioides</taxon>
    </lineage>
</organism>
<dbReference type="InterPro" id="IPR051046">
    <property type="entry name" value="MurCDEF_CellWall_CoF430Synth"/>
</dbReference>
<dbReference type="InterPro" id="IPR035911">
    <property type="entry name" value="MurE/MurF_N"/>
</dbReference>
<keyword evidence="2 10" id="KW-0436">Ligase</keyword>
<dbReference type="UniPathway" id="UPA00219"/>
<name>A0A3L8P310_9ACTN</name>
<keyword evidence="8 10" id="KW-0131">Cell cycle</keyword>
<gene>
    <name evidence="10" type="primary">murF</name>
    <name evidence="15" type="ORF">D9V37_10225</name>
</gene>
<evidence type="ECO:0000259" key="13">
    <source>
        <dbReference type="Pfam" id="PF02875"/>
    </source>
</evidence>
<comment type="pathway">
    <text evidence="10 11">Cell wall biogenesis; peptidoglycan biosynthesis.</text>
</comment>
<evidence type="ECO:0000256" key="2">
    <source>
        <dbReference type="ARBA" id="ARBA00022598"/>
    </source>
</evidence>
<dbReference type="RefSeq" id="WP_121806063.1">
    <property type="nucleotide sequence ID" value="NZ_RDBE01000007.1"/>
</dbReference>
<dbReference type="SUPFAM" id="SSF63418">
    <property type="entry name" value="MurE/MurF N-terminal domain"/>
    <property type="match status" value="1"/>
</dbReference>
<dbReference type="InterPro" id="IPR013221">
    <property type="entry name" value="Mur_ligase_cen"/>
</dbReference>
<keyword evidence="3 10" id="KW-0132">Cell division</keyword>
<dbReference type="GO" id="GO:0047480">
    <property type="term" value="F:UDP-N-acetylmuramoyl-tripeptide-D-alanyl-D-alanine ligase activity"/>
    <property type="evidence" value="ECO:0007669"/>
    <property type="project" value="UniProtKB-UniRule"/>
</dbReference>
<evidence type="ECO:0000256" key="10">
    <source>
        <dbReference type="HAMAP-Rule" id="MF_02019"/>
    </source>
</evidence>
<dbReference type="InterPro" id="IPR005863">
    <property type="entry name" value="UDP-N-AcMur_synth"/>
</dbReference>
<keyword evidence="6 10" id="KW-0133">Cell shape</keyword>
<evidence type="ECO:0000259" key="12">
    <source>
        <dbReference type="Pfam" id="PF01225"/>
    </source>
</evidence>
<keyword evidence="4 10" id="KW-0547">Nucleotide-binding</keyword>
<dbReference type="GO" id="GO:0008766">
    <property type="term" value="F:UDP-N-acetylmuramoylalanyl-D-glutamyl-2,6-diaminopimelate-D-alanyl-D-alanine ligase activity"/>
    <property type="evidence" value="ECO:0007669"/>
    <property type="project" value="RHEA"/>
</dbReference>
<keyword evidence="7 10" id="KW-0573">Peptidoglycan synthesis</keyword>
<dbReference type="InterPro" id="IPR004101">
    <property type="entry name" value="Mur_ligase_C"/>
</dbReference>
<evidence type="ECO:0000256" key="8">
    <source>
        <dbReference type="ARBA" id="ARBA00023306"/>
    </source>
</evidence>
<proteinExistence type="inferred from homology"/>
<dbReference type="GO" id="GO:0051301">
    <property type="term" value="P:cell division"/>
    <property type="evidence" value="ECO:0007669"/>
    <property type="project" value="UniProtKB-KW"/>
</dbReference>
<dbReference type="PANTHER" id="PTHR43024:SF1">
    <property type="entry name" value="UDP-N-ACETYLMURAMOYL-TRIPEPTIDE--D-ALANYL-D-ALANINE LIGASE"/>
    <property type="match status" value="1"/>
</dbReference>
<dbReference type="GO" id="GO:0005524">
    <property type="term" value="F:ATP binding"/>
    <property type="evidence" value="ECO:0007669"/>
    <property type="project" value="UniProtKB-UniRule"/>
</dbReference>
<dbReference type="Pfam" id="PF08245">
    <property type="entry name" value="Mur_ligase_M"/>
    <property type="match status" value="1"/>
</dbReference>
<accession>A0A3L8P310</accession>